<evidence type="ECO:0000256" key="8">
    <source>
        <dbReference type="ARBA" id="ARBA00023002"/>
    </source>
</evidence>
<evidence type="ECO:0000256" key="4">
    <source>
        <dbReference type="ARBA" id="ARBA00005359"/>
    </source>
</evidence>
<dbReference type="CDD" id="cd04738">
    <property type="entry name" value="DHOD_2_like"/>
    <property type="match status" value="1"/>
</dbReference>
<dbReference type="SUPFAM" id="SSF51395">
    <property type="entry name" value="FMN-linked oxidoreductases"/>
    <property type="match status" value="1"/>
</dbReference>
<evidence type="ECO:0000256" key="6">
    <source>
        <dbReference type="ARBA" id="ARBA00022643"/>
    </source>
</evidence>
<keyword evidence="5 11" id="KW-0285">Flavoprotein</keyword>
<keyword evidence="7 11" id="KW-0665">Pyrimidine biosynthesis</keyword>
<dbReference type="EMBL" id="BAABKQ010000001">
    <property type="protein sequence ID" value="GAA4814013.1"/>
    <property type="molecule type" value="Genomic_DNA"/>
</dbReference>
<evidence type="ECO:0000256" key="11">
    <source>
        <dbReference type="HAMAP-Rule" id="MF_00225"/>
    </source>
</evidence>
<reference evidence="15" key="1">
    <citation type="journal article" date="2019" name="Int. J. Syst. Evol. Microbiol.">
        <title>The Global Catalogue of Microorganisms (GCM) 10K type strain sequencing project: providing services to taxonomists for standard genome sequencing and annotation.</title>
        <authorList>
            <consortium name="The Broad Institute Genomics Platform"/>
            <consortium name="The Broad Institute Genome Sequencing Center for Infectious Disease"/>
            <person name="Wu L."/>
            <person name="Ma J."/>
        </authorList>
    </citation>
    <scope>NUCLEOTIDE SEQUENCE [LARGE SCALE GENOMIC DNA]</scope>
    <source>
        <strain evidence="15">JCM 18542</strain>
    </source>
</reference>
<feature type="binding site" evidence="11">
    <location>
        <position position="147"/>
    </location>
    <ligand>
        <name>FMN</name>
        <dbReference type="ChEBI" id="CHEBI:58210"/>
    </ligand>
</feature>
<feature type="binding site" evidence="11">
    <location>
        <position position="270"/>
    </location>
    <ligand>
        <name>FMN</name>
        <dbReference type="ChEBI" id="CHEBI:58210"/>
    </ligand>
</feature>
<feature type="binding site" evidence="11">
    <location>
        <position position="244"/>
    </location>
    <ligand>
        <name>FMN</name>
        <dbReference type="ChEBI" id="CHEBI:58210"/>
    </ligand>
</feature>
<dbReference type="PANTHER" id="PTHR48109">
    <property type="entry name" value="DIHYDROOROTATE DEHYDROGENASE (QUINONE), MITOCHONDRIAL-RELATED"/>
    <property type="match status" value="1"/>
</dbReference>
<keyword evidence="15" id="KW-1185">Reference proteome</keyword>
<evidence type="ECO:0000256" key="10">
    <source>
        <dbReference type="ARBA" id="ARBA00048639"/>
    </source>
</evidence>
<evidence type="ECO:0000256" key="2">
    <source>
        <dbReference type="ARBA" id="ARBA00004370"/>
    </source>
</evidence>
<dbReference type="InterPro" id="IPR013785">
    <property type="entry name" value="Aldolase_TIM"/>
</dbReference>
<proteinExistence type="inferred from homology"/>
<dbReference type="Pfam" id="PF01180">
    <property type="entry name" value="DHO_dh"/>
    <property type="match status" value="1"/>
</dbReference>
<dbReference type="InterPro" id="IPR005719">
    <property type="entry name" value="Dihydroorotate_DH_2"/>
</dbReference>
<gene>
    <name evidence="11" type="primary">pyrD</name>
    <name evidence="14" type="ORF">GCM10023353_18920</name>
</gene>
<feature type="binding site" evidence="11">
    <location>
        <position position="216"/>
    </location>
    <ligand>
        <name>FMN</name>
        <dbReference type="ChEBI" id="CHEBI:58210"/>
    </ligand>
</feature>
<comment type="function">
    <text evidence="1 11">Catalyzes the conversion of dihydroorotate to orotate with quinone as electron acceptor.</text>
</comment>
<dbReference type="Proteomes" id="UP001500839">
    <property type="component" value="Unassembled WGS sequence"/>
</dbReference>
<comment type="subcellular location">
    <subcellularLocation>
        <location evidence="11">Cell membrane</location>
        <topology evidence="11">Peripheral membrane protein</topology>
    </subcellularLocation>
    <subcellularLocation>
        <location evidence="2">Membrane</location>
    </subcellularLocation>
</comment>
<dbReference type="PROSITE" id="PS00911">
    <property type="entry name" value="DHODEHASE_1"/>
    <property type="match status" value="1"/>
</dbReference>
<dbReference type="EC" id="1.3.5.2" evidence="11"/>
<dbReference type="HAMAP" id="MF_00225">
    <property type="entry name" value="DHO_dh_type2"/>
    <property type="match status" value="1"/>
</dbReference>
<dbReference type="Gene3D" id="3.20.20.70">
    <property type="entry name" value="Aldolase class I"/>
    <property type="match status" value="1"/>
</dbReference>
<keyword evidence="11" id="KW-1003">Cell membrane</keyword>
<feature type="region of interest" description="Disordered" evidence="12">
    <location>
        <begin position="361"/>
        <end position="382"/>
    </location>
</feature>
<comment type="subunit">
    <text evidence="11">Monomer.</text>
</comment>
<dbReference type="InterPro" id="IPR005720">
    <property type="entry name" value="Dihydroorotate_DH_cat"/>
</dbReference>
<evidence type="ECO:0000256" key="5">
    <source>
        <dbReference type="ARBA" id="ARBA00022630"/>
    </source>
</evidence>
<feature type="domain" description="Dihydroorotate dehydrogenase catalytic" evidence="13">
    <location>
        <begin position="53"/>
        <end position="341"/>
    </location>
</feature>
<evidence type="ECO:0000313" key="15">
    <source>
        <dbReference type="Proteomes" id="UP001500839"/>
    </source>
</evidence>
<evidence type="ECO:0000256" key="12">
    <source>
        <dbReference type="SAM" id="MobiDB-lite"/>
    </source>
</evidence>
<dbReference type="NCBIfam" id="NF003648">
    <property type="entry name" value="PRK05286.2-1"/>
    <property type="match status" value="1"/>
</dbReference>
<feature type="binding site" evidence="11">
    <location>
        <position position="180"/>
    </location>
    <ligand>
        <name>substrate</name>
    </ligand>
</feature>
<dbReference type="InterPro" id="IPR050074">
    <property type="entry name" value="DHO_dehydrogenase"/>
</dbReference>
<dbReference type="PANTHER" id="PTHR48109:SF4">
    <property type="entry name" value="DIHYDROOROTATE DEHYDROGENASE (QUINONE), MITOCHONDRIAL"/>
    <property type="match status" value="1"/>
</dbReference>
<feature type="binding site" evidence="11">
    <location>
        <position position="180"/>
    </location>
    <ligand>
        <name>FMN</name>
        <dbReference type="ChEBI" id="CHEBI:58210"/>
    </ligand>
</feature>
<comment type="caution">
    <text evidence="14">The sequence shown here is derived from an EMBL/GenBank/DDBJ whole genome shotgun (WGS) entry which is preliminary data.</text>
</comment>
<dbReference type="InterPro" id="IPR001295">
    <property type="entry name" value="Dihydroorotate_DH_CS"/>
</dbReference>
<organism evidence="14 15">
    <name type="scientific">Tomitella cavernea</name>
    <dbReference type="NCBI Taxonomy" id="1387982"/>
    <lineage>
        <taxon>Bacteria</taxon>
        <taxon>Bacillati</taxon>
        <taxon>Actinomycetota</taxon>
        <taxon>Actinomycetes</taxon>
        <taxon>Mycobacteriales</taxon>
        <taxon>Tomitella</taxon>
    </lineage>
</organism>
<evidence type="ECO:0000313" key="14">
    <source>
        <dbReference type="EMBL" id="GAA4814013.1"/>
    </source>
</evidence>
<protein>
    <recommendedName>
        <fullName evidence="11">Dihydroorotate dehydrogenase (quinone)</fullName>
        <ecNumber evidence="11">1.3.5.2</ecNumber>
    </recommendedName>
    <alternativeName>
        <fullName evidence="11">DHOdehase</fullName>
        <shortName evidence="11">DHOD</shortName>
        <shortName evidence="11">DHODase</shortName>
    </alternativeName>
    <alternativeName>
        <fullName evidence="11">Dihydroorotate oxidase</fullName>
    </alternativeName>
</protein>
<comment type="similarity">
    <text evidence="4 11">Belongs to the dihydroorotate dehydrogenase family. Type 2 subfamily.</text>
</comment>
<evidence type="ECO:0000256" key="3">
    <source>
        <dbReference type="ARBA" id="ARBA00005161"/>
    </source>
</evidence>
<comment type="pathway">
    <text evidence="3 11">Pyrimidine metabolism; UMP biosynthesis via de novo pathway; orotate from (S)-dihydroorotate (quinone route): step 1/1.</text>
</comment>
<accession>A0ABP9CSS2</accession>
<feature type="binding site" evidence="11">
    <location>
        <begin position="245"/>
        <end position="246"/>
    </location>
    <ligand>
        <name>substrate</name>
    </ligand>
</feature>
<feature type="active site" description="Nucleophile" evidence="11">
    <location>
        <position position="183"/>
    </location>
</feature>
<evidence type="ECO:0000256" key="9">
    <source>
        <dbReference type="ARBA" id="ARBA00023136"/>
    </source>
</evidence>
<feature type="binding site" evidence="11">
    <location>
        <position position="74"/>
    </location>
    <ligand>
        <name>substrate</name>
    </ligand>
</feature>
<feature type="binding site" evidence="11">
    <location>
        <begin position="119"/>
        <end position="123"/>
    </location>
    <ligand>
        <name>substrate</name>
    </ligand>
</feature>
<keyword evidence="9 11" id="KW-0472">Membrane</keyword>
<comment type="catalytic activity">
    <reaction evidence="10 11">
        <text>(S)-dihydroorotate + a quinone = orotate + a quinol</text>
        <dbReference type="Rhea" id="RHEA:30187"/>
        <dbReference type="ChEBI" id="CHEBI:24646"/>
        <dbReference type="ChEBI" id="CHEBI:30839"/>
        <dbReference type="ChEBI" id="CHEBI:30864"/>
        <dbReference type="ChEBI" id="CHEBI:132124"/>
        <dbReference type="EC" id="1.3.5.2"/>
    </reaction>
</comment>
<dbReference type="NCBIfam" id="NF003645">
    <property type="entry name" value="PRK05286.1-2"/>
    <property type="match status" value="1"/>
</dbReference>
<evidence type="ECO:0000256" key="1">
    <source>
        <dbReference type="ARBA" id="ARBA00003125"/>
    </source>
</evidence>
<sequence>MTGRLYALVLRALFLVDPERIHHLSFRAIRLATALPAVGTLIARFLSPRDPVLRTRVFGVDFPAPLGLAAGFDKNAEGVAAWGPMGFGFAEVGTVTGRAQPGNPSPRLFRLPADQALVNRMGFNNEGADAAAVRLRARRGGVPIGINIGKTKAVPVDEAAGDYRYSAALLAPLADFLIVNVSSPNTPGLRNLQAVDSLRPLLRTVLDVARTPVLVKIAPDLADADVDAVADLAVELGLAGIVATNTTISRSGLATPAAEVERIGAGGVSGAPVADRSLEVLRRLHARVGDDLAIVSVGGIFTVEQAWQRITAGASLLQGYTGFIYGGPFWMRRIHRGLAQRVRDAGFASIADAVGTDTVGTGGSATAGGADDEAETGTEAGL</sequence>
<keyword evidence="6 11" id="KW-0288">FMN</keyword>
<dbReference type="NCBIfam" id="NF003652">
    <property type="entry name" value="PRK05286.2-5"/>
    <property type="match status" value="1"/>
</dbReference>
<evidence type="ECO:0000256" key="7">
    <source>
        <dbReference type="ARBA" id="ARBA00022975"/>
    </source>
</evidence>
<dbReference type="PROSITE" id="PS00912">
    <property type="entry name" value="DHODEHASE_2"/>
    <property type="match status" value="1"/>
</dbReference>
<name>A0ABP9CSS2_9ACTN</name>
<comment type="cofactor">
    <cofactor evidence="11">
        <name>FMN</name>
        <dbReference type="ChEBI" id="CHEBI:58210"/>
    </cofactor>
    <text evidence="11">Binds 1 FMN per subunit.</text>
</comment>
<keyword evidence="8 11" id="KW-0560">Oxidoreductase</keyword>
<dbReference type="NCBIfam" id="TIGR01036">
    <property type="entry name" value="pyrD_sub2"/>
    <property type="match status" value="1"/>
</dbReference>
<feature type="binding site" evidence="11">
    <location>
        <position position="185"/>
    </location>
    <ligand>
        <name>substrate</name>
    </ligand>
</feature>
<feature type="binding site" evidence="11">
    <location>
        <position position="299"/>
    </location>
    <ligand>
        <name>FMN</name>
        <dbReference type="ChEBI" id="CHEBI:58210"/>
    </ligand>
</feature>
<feature type="binding site" evidence="11">
    <location>
        <begin position="70"/>
        <end position="74"/>
    </location>
    <ligand>
        <name>FMN</name>
        <dbReference type="ChEBI" id="CHEBI:58210"/>
    </ligand>
</feature>
<evidence type="ECO:0000259" key="13">
    <source>
        <dbReference type="Pfam" id="PF01180"/>
    </source>
</evidence>
<feature type="binding site" evidence="11">
    <location>
        <begin position="320"/>
        <end position="321"/>
    </location>
    <ligand>
        <name>FMN</name>
        <dbReference type="ChEBI" id="CHEBI:58210"/>
    </ligand>
</feature>
<feature type="binding site" evidence="11">
    <location>
        <position position="94"/>
    </location>
    <ligand>
        <name>FMN</name>
        <dbReference type="ChEBI" id="CHEBI:58210"/>
    </ligand>
</feature>